<dbReference type="GO" id="GO:0048786">
    <property type="term" value="C:presynaptic active zone"/>
    <property type="evidence" value="ECO:0007669"/>
    <property type="project" value="TreeGrafter"/>
</dbReference>
<proteinExistence type="predicted"/>
<feature type="coiled-coil region" evidence="2">
    <location>
        <begin position="166"/>
        <end position="227"/>
    </location>
</feature>
<dbReference type="OrthoDB" id="6422365at2759"/>
<accession>A0A8X6WTU9</accession>
<evidence type="ECO:0000313" key="5">
    <source>
        <dbReference type="Proteomes" id="UP000886998"/>
    </source>
</evidence>
<evidence type="ECO:0000313" key="4">
    <source>
        <dbReference type="EMBL" id="GFY41150.1"/>
    </source>
</evidence>
<name>A0A8X6WTU9_9ARAC</name>
<keyword evidence="2" id="KW-0175">Coiled coil</keyword>
<gene>
    <name evidence="4" type="primary">PPFIA2</name>
    <name evidence="4" type="ORF">TNIN_337651</name>
</gene>
<dbReference type="PANTHER" id="PTHR12587">
    <property type="entry name" value="LAR INTERACTING PROTEIN LIP -RELATED PROTEIN"/>
    <property type="match status" value="1"/>
</dbReference>
<reference evidence="4" key="1">
    <citation type="submission" date="2020-08" db="EMBL/GenBank/DDBJ databases">
        <title>Multicomponent nature underlies the extraordinary mechanical properties of spider dragline silk.</title>
        <authorList>
            <person name="Kono N."/>
            <person name="Nakamura H."/>
            <person name="Mori M."/>
            <person name="Yoshida Y."/>
            <person name="Ohtoshi R."/>
            <person name="Malay A.D."/>
            <person name="Moran D.A.P."/>
            <person name="Tomita M."/>
            <person name="Numata K."/>
            <person name="Arakawa K."/>
        </authorList>
    </citation>
    <scope>NUCLEOTIDE SEQUENCE</scope>
</reference>
<protein>
    <submittedName>
        <fullName evidence="4">Liprin-alpha-2</fullName>
    </submittedName>
</protein>
<evidence type="ECO:0000256" key="2">
    <source>
        <dbReference type="SAM" id="Coils"/>
    </source>
</evidence>
<keyword evidence="1" id="KW-0677">Repeat</keyword>
<dbReference type="InterPro" id="IPR057892">
    <property type="entry name" value="LIP-1_CC2"/>
</dbReference>
<comment type="caution">
    <text evidence="4">The sequence shown here is derived from an EMBL/GenBank/DDBJ whole genome shotgun (WGS) entry which is preliminary data.</text>
</comment>
<dbReference type="PANTHER" id="PTHR12587:SF20">
    <property type="entry name" value="LIPRIN-ALPHA, ISOFORM E"/>
    <property type="match status" value="1"/>
</dbReference>
<dbReference type="InterPro" id="IPR029515">
    <property type="entry name" value="Liprin"/>
</dbReference>
<evidence type="ECO:0000259" key="3">
    <source>
        <dbReference type="Pfam" id="PF25526"/>
    </source>
</evidence>
<organism evidence="4 5">
    <name type="scientific">Trichonephila inaurata madagascariensis</name>
    <dbReference type="NCBI Taxonomy" id="2747483"/>
    <lineage>
        <taxon>Eukaryota</taxon>
        <taxon>Metazoa</taxon>
        <taxon>Ecdysozoa</taxon>
        <taxon>Arthropoda</taxon>
        <taxon>Chelicerata</taxon>
        <taxon>Arachnida</taxon>
        <taxon>Araneae</taxon>
        <taxon>Araneomorphae</taxon>
        <taxon>Entelegynae</taxon>
        <taxon>Araneoidea</taxon>
        <taxon>Nephilidae</taxon>
        <taxon>Trichonephila</taxon>
        <taxon>Trichonephila inaurata</taxon>
    </lineage>
</organism>
<feature type="domain" description="Liprin-alpha CC2" evidence="3">
    <location>
        <begin position="61"/>
        <end position="200"/>
    </location>
</feature>
<dbReference type="AlphaFoldDB" id="A0A8X6WTU9"/>
<dbReference type="Pfam" id="PF25526">
    <property type="entry name" value="LIP-1"/>
    <property type="match status" value="1"/>
</dbReference>
<evidence type="ECO:0000256" key="1">
    <source>
        <dbReference type="ARBA" id="ARBA00022737"/>
    </source>
</evidence>
<dbReference type="EMBL" id="BMAV01002320">
    <property type="protein sequence ID" value="GFY41150.1"/>
    <property type="molecule type" value="Genomic_DNA"/>
</dbReference>
<sequence length="247" mass="28702">MTVVKRQAQSPAGVSSEVEVLKALKSLFEHHKALDEKVREKLRVAIERVVALEEIVSQQNEESEEKIKALQERLELAEQKLTQFSIRSESPNDLSEEAKSKLDALNQIHERQGSVEERLLRLEQQLEEKSIELSRARQREKMNEEHNQRLAATVDKLLAESNDRLQMHLKEKMHSLEEKNNLAQNLDRTQKLLEDTQSEKDKIISDLGKMRSEMDSLRHEFQNYKSDSLSRLLICIIIILSFKIKLA</sequence>
<dbReference type="Proteomes" id="UP000886998">
    <property type="component" value="Unassembled WGS sequence"/>
</dbReference>
<feature type="coiled-coil region" evidence="2">
    <location>
        <begin position="42"/>
        <end position="139"/>
    </location>
</feature>
<keyword evidence="5" id="KW-1185">Reference proteome</keyword>
<dbReference type="GO" id="GO:0050808">
    <property type="term" value="P:synapse organization"/>
    <property type="evidence" value="ECO:0007669"/>
    <property type="project" value="TreeGrafter"/>
</dbReference>